<keyword evidence="3 7" id="KW-1134">Transmembrane beta strand</keyword>
<dbReference type="InterPro" id="IPR036942">
    <property type="entry name" value="Beta-barrel_TonB_sf"/>
</dbReference>
<dbReference type="InterPro" id="IPR023996">
    <property type="entry name" value="TonB-dep_OMP_SusC/RagA"/>
</dbReference>
<dbReference type="RefSeq" id="WP_303282084.1">
    <property type="nucleotide sequence ID" value="NZ_BAABCZ010000010.1"/>
</dbReference>
<evidence type="ECO:0000256" key="8">
    <source>
        <dbReference type="SAM" id="Phobius"/>
    </source>
</evidence>
<keyword evidence="4 7" id="KW-0812">Transmembrane</keyword>
<dbReference type="Gene3D" id="2.170.130.10">
    <property type="entry name" value="TonB-dependent receptor, plug domain"/>
    <property type="match status" value="1"/>
</dbReference>
<proteinExistence type="inferred from homology"/>
<evidence type="ECO:0000256" key="5">
    <source>
        <dbReference type="ARBA" id="ARBA00023136"/>
    </source>
</evidence>
<dbReference type="NCBIfam" id="TIGR04057">
    <property type="entry name" value="SusC_RagA_signa"/>
    <property type="match status" value="1"/>
</dbReference>
<dbReference type="EMBL" id="JAUOEM010000003">
    <property type="protein sequence ID" value="MDO5987522.1"/>
    <property type="molecule type" value="Genomic_DNA"/>
</dbReference>
<dbReference type="NCBIfam" id="TIGR04056">
    <property type="entry name" value="OMP_RagA_SusC"/>
    <property type="match status" value="1"/>
</dbReference>
<dbReference type="Gene3D" id="2.40.170.20">
    <property type="entry name" value="TonB-dependent receptor, beta-barrel domain"/>
    <property type="match status" value="1"/>
</dbReference>
<accession>A0ABT8X0X3</accession>
<evidence type="ECO:0000313" key="10">
    <source>
        <dbReference type="EMBL" id="MDO5987522.1"/>
    </source>
</evidence>
<dbReference type="InterPro" id="IPR039426">
    <property type="entry name" value="TonB-dep_rcpt-like"/>
</dbReference>
<dbReference type="Gene3D" id="2.60.40.1120">
    <property type="entry name" value="Carboxypeptidase-like, regulatory domain"/>
    <property type="match status" value="1"/>
</dbReference>
<keyword evidence="8" id="KW-1133">Transmembrane helix</keyword>
<dbReference type="InterPro" id="IPR012910">
    <property type="entry name" value="Plug_dom"/>
</dbReference>
<reference evidence="10" key="1">
    <citation type="submission" date="2023-07" db="EMBL/GenBank/DDBJ databases">
        <title>Two novel species in the genus Flavivirga.</title>
        <authorList>
            <person name="Kwon K."/>
        </authorList>
    </citation>
    <scope>NUCLEOTIDE SEQUENCE</scope>
    <source>
        <strain evidence="10">KACC 14157</strain>
    </source>
</reference>
<name>A0ABT8X0X3_9FLAO</name>
<evidence type="ECO:0000256" key="2">
    <source>
        <dbReference type="ARBA" id="ARBA00022448"/>
    </source>
</evidence>
<sequence>MEIKSIKIHAVPMKIEIGKRILLMIMRTFIFLLCTTVFSLNTEIGLAQEKVTIDIDKEVTIDEVFQIIMDQTKFNFLYPENLFKDMPKVQLKKGVIRADRLISKSIASGKFNVILTENNNILIKKKTRKQQRQITGKVTGEDGMSLAGVTVLVKGTTRGVSTNFDGQYTITVADIANVLMFSSIGYASQEITVGNQNTIDVVMKEEISELDVVEINAGYYKTSQRKATGNISRVESKDIELQPISNPLQAIQGRIAGVSITQVSGVAGGRVDIQIRGRNSLREDGNNPLYVIDGVPYPSNTLLDGNQVGIGGTNQTGSPLSYINPNDIESFQILKDADATAIYGSLGANGVVLITTKKGTKGKTSVSINLASGFSTASKKLDLLNTEQYLEMRFEGNPNAVVFPPFLQERFFPDLYLWDQNRETDWQDELLGGTAEQTTANISVSGGNEKTQFNFGAGYFKETTIFPTDEGFKRISSLLSVNHTSLNNKFNAHASLSFSNTKNTLPSADLARSALTTAPNAPALYDENGEINWENGFDNPIALLHREYSDETQNIILNTNLNYEIFKNLKLGVSFGYNSQHTNANQITPLNTINPTFRSSFGRESSFVKGEFKSWLMEPKLEFNKTYNKLKLSTLIGMTFREDILQSESTNATGFSSDLFLLNSSAASVLEVRGTSFSQYRYNAIYGRVNLDWADKYILNLTVRRDGSSRFGPNKRFGNFGAVGAAWLFSRENLLNDSSWLSFGKLRASYGITGNDQIPDYGYLDSFAFSNLPYNNVVGFEVSRLANNNYSWESVKKIEVGLEFGLFKDKIYTNINWYSNRATDQLVGLPLSQVTGDNNIQFNIPTVVENRGLELVINTTNINTKNFKWNTNFNLTVPQNELLEFDDIEKFPFFNNKWVVGESINGGIGTVINSGKVFEFIGLNSDTGDYEFTDYNNDGSITVEDRQKYVEIGQKYFGGIQNTITYKGFELDFLFQFVKQKGYDVYFPFSSPGAFAPISNQPVQVLDRWQQSGDLATFQRFGSSALYNRYISSDAIITDTSFIRLNNLSLSYNLSNEILEKLKLQRIKVYAQGQNLFTITNYKGLNPEIGGIAFSPPLRTISLGMEITF</sequence>
<evidence type="ECO:0000313" key="11">
    <source>
        <dbReference type="Proteomes" id="UP001176891"/>
    </source>
</evidence>
<dbReference type="SUPFAM" id="SSF56935">
    <property type="entry name" value="Porins"/>
    <property type="match status" value="1"/>
</dbReference>
<keyword evidence="5 7" id="KW-0472">Membrane</keyword>
<feature type="transmembrane region" description="Helical" evidence="8">
    <location>
        <begin position="21"/>
        <end position="40"/>
    </location>
</feature>
<evidence type="ECO:0000256" key="7">
    <source>
        <dbReference type="PROSITE-ProRule" id="PRU01360"/>
    </source>
</evidence>
<gene>
    <name evidence="10" type="ORF">Q4Q39_08950</name>
</gene>
<dbReference type="InterPro" id="IPR023997">
    <property type="entry name" value="TonB-dep_OMP_SusC/RagA_CS"/>
</dbReference>
<protein>
    <submittedName>
        <fullName evidence="10">SusC/RagA family TonB-linked outer membrane protein</fullName>
    </submittedName>
</protein>
<organism evidence="10 11">
    <name type="scientific">Flavivirga amylovorans</name>
    <dbReference type="NCBI Taxonomy" id="870486"/>
    <lineage>
        <taxon>Bacteria</taxon>
        <taxon>Pseudomonadati</taxon>
        <taxon>Bacteroidota</taxon>
        <taxon>Flavobacteriia</taxon>
        <taxon>Flavobacteriales</taxon>
        <taxon>Flavobacteriaceae</taxon>
        <taxon>Flavivirga</taxon>
    </lineage>
</organism>
<keyword evidence="11" id="KW-1185">Reference proteome</keyword>
<evidence type="ECO:0000256" key="4">
    <source>
        <dbReference type="ARBA" id="ARBA00022692"/>
    </source>
</evidence>
<keyword evidence="6 7" id="KW-0998">Cell outer membrane</keyword>
<keyword evidence="2 7" id="KW-0813">Transport</keyword>
<comment type="subcellular location">
    <subcellularLocation>
        <location evidence="1 7">Cell outer membrane</location>
        <topology evidence="1 7">Multi-pass membrane protein</topology>
    </subcellularLocation>
</comment>
<comment type="caution">
    <text evidence="10">The sequence shown here is derived from an EMBL/GenBank/DDBJ whole genome shotgun (WGS) entry which is preliminary data.</text>
</comment>
<dbReference type="InterPro" id="IPR037066">
    <property type="entry name" value="Plug_dom_sf"/>
</dbReference>
<dbReference type="PROSITE" id="PS52016">
    <property type="entry name" value="TONB_DEPENDENT_REC_3"/>
    <property type="match status" value="1"/>
</dbReference>
<evidence type="ECO:0000256" key="1">
    <source>
        <dbReference type="ARBA" id="ARBA00004571"/>
    </source>
</evidence>
<evidence type="ECO:0000256" key="6">
    <source>
        <dbReference type="ARBA" id="ARBA00023237"/>
    </source>
</evidence>
<dbReference type="Pfam" id="PF13715">
    <property type="entry name" value="CarbopepD_reg_2"/>
    <property type="match status" value="1"/>
</dbReference>
<evidence type="ECO:0000256" key="3">
    <source>
        <dbReference type="ARBA" id="ARBA00022452"/>
    </source>
</evidence>
<dbReference type="InterPro" id="IPR008969">
    <property type="entry name" value="CarboxyPept-like_regulatory"/>
</dbReference>
<dbReference type="SUPFAM" id="SSF49464">
    <property type="entry name" value="Carboxypeptidase regulatory domain-like"/>
    <property type="match status" value="1"/>
</dbReference>
<dbReference type="Proteomes" id="UP001176891">
    <property type="component" value="Unassembled WGS sequence"/>
</dbReference>
<dbReference type="Pfam" id="PF07715">
    <property type="entry name" value="Plug"/>
    <property type="match status" value="1"/>
</dbReference>
<comment type="similarity">
    <text evidence="7">Belongs to the TonB-dependent receptor family.</text>
</comment>
<evidence type="ECO:0000259" key="9">
    <source>
        <dbReference type="Pfam" id="PF07715"/>
    </source>
</evidence>
<feature type="domain" description="TonB-dependent receptor plug" evidence="9">
    <location>
        <begin position="224"/>
        <end position="351"/>
    </location>
</feature>